<evidence type="ECO:0000313" key="7">
    <source>
        <dbReference type="Proteomes" id="UP000748308"/>
    </source>
</evidence>
<name>A0A938BKQ9_UNCEI</name>
<evidence type="ECO:0000256" key="3">
    <source>
        <dbReference type="ARBA" id="ARBA00023235"/>
    </source>
</evidence>
<dbReference type="PANTHER" id="PTHR30511">
    <property type="entry name" value="ALANINE RACEMASE"/>
    <property type="match status" value="1"/>
</dbReference>
<protein>
    <submittedName>
        <fullName evidence="6">Alanine racemase</fullName>
        <ecNumber evidence="6">5.1.1.1</ecNumber>
    </submittedName>
</protein>
<dbReference type="PANTHER" id="PTHR30511:SF0">
    <property type="entry name" value="ALANINE RACEMASE, CATABOLIC-RELATED"/>
    <property type="match status" value="1"/>
</dbReference>
<evidence type="ECO:0000256" key="1">
    <source>
        <dbReference type="ARBA" id="ARBA00001933"/>
    </source>
</evidence>
<dbReference type="InterPro" id="IPR009006">
    <property type="entry name" value="Ala_racemase/Decarboxylase_C"/>
</dbReference>
<comment type="caution">
    <text evidence="6">The sequence shown here is derived from an EMBL/GenBank/DDBJ whole genome shotgun (WGS) entry which is preliminary data.</text>
</comment>
<dbReference type="Gene3D" id="3.20.20.10">
    <property type="entry name" value="Alanine racemase"/>
    <property type="match status" value="1"/>
</dbReference>
<comment type="cofactor">
    <cofactor evidence="1">
        <name>pyridoxal 5'-phosphate</name>
        <dbReference type="ChEBI" id="CHEBI:597326"/>
    </cofactor>
</comment>
<feature type="domain" description="Alanine racemase C-terminal" evidence="5">
    <location>
        <begin position="184"/>
        <end position="312"/>
    </location>
</feature>
<organism evidence="6 7">
    <name type="scientific">Eiseniibacteriota bacterium</name>
    <dbReference type="NCBI Taxonomy" id="2212470"/>
    <lineage>
        <taxon>Bacteria</taxon>
        <taxon>Candidatus Eiseniibacteriota</taxon>
    </lineage>
</organism>
<dbReference type="SMART" id="SM01005">
    <property type="entry name" value="Ala_racemase_C"/>
    <property type="match status" value="1"/>
</dbReference>
<dbReference type="InterPro" id="IPR011079">
    <property type="entry name" value="Ala_racemase_C"/>
</dbReference>
<dbReference type="Pfam" id="PF01168">
    <property type="entry name" value="Ala_racemase_N"/>
    <property type="match status" value="1"/>
</dbReference>
<sequence>IADLAGGVPVGLLGPTLPDEAAAVVAAAVEPTVSELETARALAAAKRDAGGAAPLPIHLKVETGTHRQGVPIEEIPAWRDFLRRHPELRLRGLHTHYANIEDTTDQTIARRQLARLQEARRLFAEAGIVPDLLHSACSAAVLVMEQTQGDLVRLGIAGYGLWPSRETFLSALLSRRAGPELLPVLSWKARLTQVKTVPAGEYIGYGCSFRATHPMRLAVLPVGYYDGYDRRLSGRGYVLVRGRRAPVVGRICMNMMMADVTDLPDAALGEEAILIGRCGSESISADDLAALCGTINYEIVARLGRHVPRRLREPRADPRRPG</sequence>
<dbReference type="EC" id="5.1.1.1" evidence="6"/>
<evidence type="ECO:0000256" key="2">
    <source>
        <dbReference type="ARBA" id="ARBA00022898"/>
    </source>
</evidence>
<dbReference type="InterPro" id="IPR000821">
    <property type="entry name" value="Ala_racemase"/>
</dbReference>
<feature type="binding site" evidence="4">
    <location>
        <position position="67"/>
    </location>
    <ligand>
        <name>substrate</name>
    </ligand>
</feature>
<dbReference type="InterPro" id="IPR029066">
    <property type="entry name" value="PLP-binding_barrel"/>
</dbReference>
<dbReference type="EMBL" id="VGIY01000003">
    <property type="protein sequence ID" value="MBM3316274.1"/>
    <property type="molecule type" value="Genomic_DNA"/>
</dbReference>
<feature type="binding site" evidence="4">
    <location>
        <position position="253"/>
    </location>
    <ligand>
        <name>substrate</name>
    </ligand>
</feature>
<feature type="non-terminal residue" evidence="6">
    <location>
        <position position="1"/>
    </location>
</feature>
<dbReference type="Proteomes" id="UP000748308">
    <property type="component" value="Unassembled WGS sequence"/>
</dbReference>
<dbReference type="AlphaFoldDB" id="A0A938BKQ9"/>
<keyword evidence="2" id="KW-0663">Pyridoxal phosphate</keyword>
<accession>A0A938BKQ9</accession>
<evidence type="ECO:0000256" key="4">
    <source>
        <dbReference type="PIRSR" id="PIRSR600821-52"/>
    </source>
</evidence>
<dbReference type="NCBIfam" id="TIGR00492">
    <property type="entry name" value="alr"/>
    <property type="match status" value="1"/>
</dbReference>
<gene>
    <name evidence="6" type="primary">alr</name>
    <name evidence="6" type="ORF">FJY75_00335</name>
</gene>
<dbReference type="SUPFAM" id="SSF50621">
    <property type="entry name" value="Alanine racemase C-terminal domain-like"/>
    <property type="match status" value="1"/>
</dbReference>
<evidence type="ECO:0000259" key="5">
    <source>
        <dbReference type="SMART" id="SM01005"/>
    </source>
</evidence>
<dbReference type="CDD" id="cd00430">
    <property type="entry name" value="PLPDE_III_AR"/>
    <property type="match status" value="1"/>
</dbReference>
<dbReference type="InterPro" id="IPR001608">
    <property type="entry name" value="Ala_racemase_N"/>
</dbReference>
<dbReference type="GO" id="GO:0005829">
    <property type="term" value="C:cytosol"/>
    <property type="evidence" value="ECO:0007669"/>
    <property type="project" value="TreeGrafter"/>
</dbReference>
<dbReference type="GO" id="GO:0030170">
    <property type="term" value="F:pyridoxal phosphate binding"/>
    <property type="evidence" value="ECO:0007669"/>
    <property type="project" value="TreeGrafter"/>
</dbReference>
<keyword evidence="3 6" id="KW-0413">Isomerase</keyword>
<dbReference type="GO" id="GO:0008784">
    <property type="term" value="F:alanine racemase activity"/>
    <property type="evidence" value="ECO:0007669"/>
    <property type="project" value="UniProtKB-EC"/>
</dbReference>
<dbReference type="Pfam" id="PF00842">
    <property type="entry name" value="Ala_racemase_C"/>
    <property type="match status" value="1"/>
</dbReference>
<reference evidence="6" key="1">
    <citation type="submission" date="2019-03" db="EMBL/GenBank/DDBJ databases">
        <title>Lake Tanganyika Metagenome-Assembled Genomes (MAGs).</title>
        <authorList>
            <person name="Tran P."/>
        </authorList>
    </citation>
    <scope>NUCLEOTIDE SEQUENCE</scope>
    <source>
        <strain evidence="6">M_DeepCast_400m_m2_100</strain>
    </source>
</reference>
<proteinExistence type="predicted"/>
<dbReference type="GO" id="GO:0030632">
    <property type="term" value="P:D-alanine biosynthetic process"/>
    <property type="evidence" value="ECO:0007669"/>
    <property type="project" value="TreeGrafter"/>
</dbReference>
<dbReference type="Gene3D" id="2.40.37.10">
    <property type="entry name" value="Lyase, Ornithine Decarboxylase, Chain A, domain 1"/>
    <property type="match status" value="1"/>
</dbReference>
<dbReference type="SUPFAM" id="SSF51419">
    <property type="entry name" value="PLP-binding barrel"/>
    <property type="match status" value="1"/>
</dbReference>
<evidence type="ECO:0000313" key="6">
    <source>
        <dbReference type="EMBL" id="MBM3316274.1"/>
    </source>
</evidence>